<evidence type="ECO:0000256" key="1">
    <source>
        <dbReference type="SAM" id="Phobius"/>
    </source>
</evidence>
<name>A0A560MH74_9BRAD</name>
<dbReference type="EMBL" id="VITY01000001">
    <property type="protein sequence ID" value="TWC06737.1"/>
    <property type="molecule type" value="Genomic_DNA"/>
</dbReference>
<protein>
    <submittedName>
        <fullName evidence="2">Uncharacterized protein</fullName>
    </submittedName>
</protein>
<proteinExistence type="predicted"/>
<dbReference type="OrthoDB" id="8239433at2"/>
<dbReference type="RefSeq" id="WP_146983968.1">
    <property type="nucleotide sequence ID" value="NZ_VITY01000001.1"/>
</dbReference>
<keyword evidence="3" id="KW-1185">Reference proteome</keyword>
<comment type="caution">
    <text evidence="2">The sequence shown here is derived from an EMBL/GenBank/DDBJ whole genome shotgun (WGS) entry which is preliminary data.</text>
</comment>
<dbReference type="Proteomes" id="UP000321304">
    <property type="component" value="Unassembled WGS sequence"/>
</dbReference>
<reference evidence="2 3" key="1">
    <citation type="submission" date="2019-06" db="EMBL/GenBank/DDBJ databases">
        <title>Genomic Encyclopedia of Type Strains, Phase IV (KMG-V): Genome sequencing to study the core and pangenomes of soil and plant-associated prokaryotes.</title>
        <authorList>
            <person name="Whitman W."/>
        </authorList>
    </citation>
    <scope>NUCLEOTIDE SEQUENCE [LARGE SCALE GENOMIC DNA]</scope>
    <source>
        <strain evidence="2 3">BR 10355</strain>
    </source>
</reference>
<sequence>MRKHAATILTGLFCSLVTYFSAARLYQWAETGQLAVLSRKTSDQPEFMSWGDDRVSFVLLFALYLFFLKNGLHGMLVTCRDVWLRGRGWEP</sequence>
<keyword evidence="1" id="KW-0472">Membrane</keyword>
<dbReference type="AlphaFoldDB" id="A0A560MH74"/>
<evidence type="ECO:0000313" key="2">
    <source>
        <dbReference type="EMBL" id="TWC06737.1"/>
    </source>
</evidence>
<feature type="transmembrane region" description="Helical" evidence="1">
    <location>
        <begin position="55"/>
        <end position="77"/>
    </location>
</feature>
<gene>
    <name evidence="2" type="ORF">FBZ93_10124</name>
</gene>
<accession>A0A560MH74</accession>
<keyword evidence="1" id="KW-0812">Transmembrane</keyword>
<keyword evidence="1" id="KW-1133">Transmembrane helix</keyword>
<evidence type="ECO:0000313" key="3">
    <source>
        <dbReference type="Proteomes" id="UP000321304"/>
    </source>
</evidence>
<organism evidence="2 3">
    <name type="scientific">Bradyrhizobium macuxiense</name>
    <dbReference type="NCBI Taxonomy" id="1755647"/>
    <lineage>
        <taxon>Bacteria</taxon>
        <taxon>Pseudomonadati</taxon>
        <taxon>Pseudomonadota</taxon>
        <taxon>Alphaproteobacteria</taxon>
        <taxon>Hyphomicrobiales</taxon>
        <taxon>Nitrobacteraceae</taxon>
        <taxon>Bradyrhizobium</taxon>
    </lineage>
</organism>